<evidence type="ECO:0000313" key="2">
    <source>
        <dbReference type="Proteomes" id="UP001610334"/>
    </source>
</evidence>
<organism evidence="1 2">
    <name type="scientific">Aspergillus granulosus</name>
    <dbReference type="NCBI Taxonomy" id="176169"/>
    <lineage>
        <taxon>Eukaryota</taxon>
        <taxon>Fungi</taxon>
        <taxon>Dikarya</taxon>
        <taxon>Ascomycota</taxon>
        <taxon>Pezizomycotina</taxon>
        <taxon>Eurotiomycetes</taxon>
        <taxon>Eurotiomycetidae</taxon>
        <taxon>Eurotiales</taxon>
        <taxon>Aspergillaceae</taxon>
        <taxon>Aspergillus</taxon>
        <taxon>Aspergillus subgen. Nidulantes</taxon>
    </lineage>
</organism>
<reference evidence="1 2" key="1">
    <citation type="submission" date="2024-07" db="EMBL/GenBank/DDBJ databases">
        <title>Section-level genome sequencing and comparative genomics of Aspergillus sections Usti and Cavernicolus.</title>
        <authorList>
            <consortium name="Lawrence Berkeley National Laboratory"/>
            <person name="Nybo J.L."/>
            <person name="Vesth T.C."/>
            <person name="Theobald S."/>
            <person name="Frisvad J.C."/>
            <person name="Larsen T.O."/>
            <person name="Kjaerboelling I."/>
            <person name="Rothschild-Mancinelli K."/>
            <person name="Lyhne E.K."/>
            <person name="Kogle M.E."/>
            <person name="Barry K."/>
            <person name="Clum A."/>
            <person name="Na H."/>
            <person name="Ledsgaard L."/>
            <person name="Lin J."/>
            <person name="Lipzen A."/>
            <person name="Kuo A."/>
            <person name="Riley R."/>
            <person name="Mondo S."/>
            <person name="Labutti K."/>
            <person name="Haridas S."/>
            <person name="Pangalinan J."/>
            <person name="Salamov A.A."/>
            <person name="Simmons B.A."/>
            <person name="Magnuson J.K."/>
            <person name="Chen J."/>
            <person name="Drula E."/>
            <person name="Henrissat B."/>
            <person name="Wiebenga A."/>
            <person name="Lubbers R.J."/>
            <person name="Gomes A.C."/>
            <person name="Makela M.R."/>
            <person name="Stajich J."/>
            <person name="Grigoriev I.V."/>
            <person name="Mortensen U.H."/>
            <person name="De Vries R.P."/>
            <person name="Baker S.E."/>
            <person name="Andersen M.R."/>
        </authorList>
    </citation>
    <scope>NUCLEOTIDE SEQUENCE [LARGE SCALE GENOMIC DNA]</scope>
    <source>
        <strain evidence="1 2">CBS 588.65</strain>
    </source>
</reference>
<dbReference type="Proteomes" id="UP001610334">
    <property type="component" value="Unassembled WGS sequence"/>
</dbReference>
<keyword evidence="2" id="KW-1185">Reference proteome</keyword>
<gene>
    <name evidence="1" type="ORF">BJX63DRAFT_340466</name>
</gene>
<name>A0ABR4H372_9EURO</name>
<evidence type="ECO:0000313" key="1">
    <source>
        <dbReference type="EMBL" id="KAL2809846.1"/>
    </source>
</evidence>
<accession>A0ABR4H372</accession>
<comment type="caution">
    <text evidence="1">The sequence shown here is derived from an EMBL/GenBank/DDBJ whole genome shotgun (WGS) entry which is preliminary data.</text>
</comment>
<proteinExistence type="predicted"/>
<dbReference type="EMBL" id="JBFXLT010000081">
    <property type="protein sequence ID" value="KAL2809846.1"/>
    <property type="molecule type" value="Genomic_DNA"/>
</dbReference>
<sequence>MILPAYIHATLFFIQKYTVYKDLTSDGRNPGLGGAAVLSEWPPSLTSTPIRNFIFACPPSRFFCPPLAAFLGTLGDPSSRNFSGDLPQLENDTPDAQSPFCHRLLPGPIRRNLASEHSAWASQQILAKVASSTALTVLVRRRCSLRALRHGLRFIIDKIPYVGSLPALLRLCVSWLPILVGGGSYPLFMKRPPSSSVYIS</sequence>
<protein>
    <submittedName>
        <fullName evidence="1">Uncharacterized protein</fullName>
    </submittedName>
</protein>